<dbReference type="KEGG" id="ccoe:CETAM_06085"/>
<gene>
    <name evidence="7" type="ORF">CETAM_06085</name>
</gene>
<name>A0A6B8VK70_9CORY</name>
<sequence length="365" mass="40277">MRLHRIFLAGFAMALALTGCASNETDAPTEVTVGRVPSATLPPTTRPPVQCENQNLDLMETAFGAWLGSQIIPTDQPGTSYYFTVADNQFNPCSDLSWVMLSGTNGNAGQDDGNGNGLVHALVFFTGEDLFTDPAPRQFKEAASVERIDDRSITVTYRRTAESVTEEHPVDYRLDDGRLLGEERLPAEQRDNVRLDLTRVGPPTEDPPRLFGNANYRPWDQEFPMGRQYSLMMGEKKIACDFATFNGMQLVCYSETALPWPLKTGDREADAGSMANIALLNFQDPGEVRTDVGTFPSQESTFEMLPDASVTRIGDIIIDTRSDVVKIHDANRAYLLGEGIAETLGVPTLQLDTSRYPQDLIPWEG</sequence>
<evidence type="ECO:0000313" key="8">
    <source>
        <dbReference type="Proteomes" id="UP000425178"/>
    </source>
</evidence>
<keyword evidence="3" id="KW-0472">Membrane</keyword>
<dbReference type="RefSeq" id="WP_156227925.1">
    <property type="nucleotide sequence ID" value="NZ_CP046453.1"/>
</dbReference>
<keyword evidence="8" id="KW-1185">Reference proteome</keyword>
<evidence type="ECO:0008006" key="9">
    <source>
        <dbReference type="Google" id="ProtNLM"/>
    </source>
</evidence>
<organism evidence="7 8">
    <name type="scientific">Corynebacterium comes</name>
    <dbReference type="NCBI Taxonomy" id="2675218"/>
    <lineage>
        <taxon>Bacteria</taxon>
        <taxon>Bacillati</taxon>
        <taxon>Actinomycetota</taxon>
        <taxon>Actinomycetes</taxon>
        <taxon>Mycobacteriales</taxon>
        <taxon>Corynebacteriaceae</taxon>
        <taxon>Corynebacterium</taxon>
    </lineage>
</organism>
<evidence type="ECO:0000256" key="6">
    <source>
        <dbReference type="SAM" id="SignalP"/>
    </source>
</evidence>
<evidence type="ECO:0000256" key="3">
    <source>
        <dbReference type="ARBA" id="ARBA00023136"/>
    </source>
</evidence>
<evidence type="ECO:0000313" key="7">
    <source>
        <dbReference type="EMBL" id="QGU04483.1"/>
    </source>
</evidence>
<protein>
    <recommendedName>
        <fullName evidence="9">Lipoprotein</fullName>
    </recommendedName>
</protein>
<feature type="chain" id="PRO_5038908622" description="Lipoprotein" evidence="6">
    <location>
        <begin position="22"/>
        <end position="365"/>
    </location>
</feature>
<keyword evidence="1" id="KW-1003">Cell membrane</keyword>
<dbReference type="Pfam" id="PF14041">
    <property type="entry name" value="Lipoprotein_21"/>
    <property type="match status" value="1"/>
</dbReference>
<keyword evidence="4" id="KW-0564">Palmitate</keyword>
<dbReference type="InterPro" id="IPR025971">
    <property type="entry name" value="LppP/LprE"/>
</dbReference>
<proteinExistence type="predicted"/>
<evidence type="ECO:0000256" key="1">
    <source>
        <dbReference type="ARBA" id="ARBA00022475"/>
    </source>
</evidence>
<dbReference type="EMBL" id="CP046453">
    <property type="protein sequence ID" value="QGU04483.1"/>
    <property type="molecule type" value="Genomic_DNA"/>
</dbReference>
<keyword evidence="2 6" id="KW-0732">Signal</keyword>
<evidence type="ECO:0000256" key="2">
    <source>
        <dbReference type="ARBA" id="ARBA00022729"/>
    </source>
</evidence>
<dbReference type="PROSITE" id="PS51257">
    <property type="entry name" value="PROKAR_LIPOPROTEIN"/>
    <property type="match status" value="1"/>
</dbReference>
<accession>A0A6B8VK70</accession>
<evidence type="ECO:0000256" key="5">
    <source>
        <dbReference type="ARBA" id="ARBA00023288"/>
    </source>
</evidence>
<feature type="signal peptide" evidence="6">
    <location>
        <begin position="1"/>
        <end position="21"/>
    </location>
</feature>
<dbReference type="AlphaFoldDB" id="A0A6B8VK70"/>
<reference evidence="7 8" key="1">
    <citation type="journal article" date="2021" name="Int. J. Syst. Evol. Microbiol.">
        <title>Classification of three corynebacterial strains isolated from a small paddock in North Rhine-Westphalia: proposal of &lt;i&gt;Corynebacterium kalinowskii&lt;/i&gt; sp. nov., &lt;i&gt;Corynebacterium comes&lt;/i&gt; sp. nov. and &lt;i&gt;Corynebacterium occultum&lt;/i&gt; sp. nov.</title>
        <authorList>
            <person name="Schaffert L."/>
            <person name="Ruwe M."/>
            <person name="Milse J."/>
            <person name="Hanuschka K."/>
            <person name="Ortseifen V."/>
            <person name="Droste J."/>
            <person name="Brandt D."/>
            <person name="Schl L."/>
            <person name="Kutter Y."/>
            <person name="Vinke S."/>
            <person name="Vieh P."/>
            <person name="Jacob L."/>
            <person name="L N.C."/>
            <person name="Schulte-Berndt E."/>
            <person name="Hain C."/>
            <person name="Linder M."/>
            <person name="Schmidt P."/>
            <person name="Wollenschl L."/>
            <person name="Luttermann T."/>
            <person name="Thieme E."/>
            <person name="Hassa J."/>
            <person name="Haak M."/>
            <person name="Wittchen M."/>
            <person name="Mentz A."/>
            <person name="Persicke M."/>
            <person name="Busche T."/>
            <person name="R C."/>
        </authorList>
    </citation>
    <scope>NUCLEOTIDE SEQUENCE [LARGE SCALE GENOMIC DNA]</scope>
    <source>
        <strain evidence="7 8">2019</strain>
    </source>
</reference>
<evidence type="ECO:0000256" key="4">
    <source>
        <dbReference type="ARBA" id="ARBA00023139"/>
    </source>
</evidence>
<keyword evidence="5" id="KW-0449">Lipoprotein</keyword>
<dbReference type="Proteomes" id="UP000425178">
    <property type="component" value="Chromosome"/>
</dbReference>